<accession>A0ABU7BJ82</accession>
<comment type="caution">
    <text evidence="2">The sequence shown here is derived from an EMBL/GenBank/DDBJ whole genome shotgun (WGS) entry which is preliminary data.</text>
</comment>
<dbReference type="Proteomes" id="UP001345963">
    <property type="component" value="Unassembled WGS sequence"/>
</dbReference>
<protein>
    <recommendedName>
        <fullName evidence="4">Ribosomal protein S18</fullName>
    </recommendedName>
</protein>
<organism evidence="2 3">
    <name type="scientific">Ataeniobius toweri</name>
    <dbReference type="NCBI Taxonomy" id="208326"/>
    <lineage>
        <taxon>Eukaryota</taxon>
        <taxon>Metazoa</taxon>
        <taxon>Chordata</taxon>
        <taxon>Craniata</taxon>
        <taxon>Vertebrata</taxon>
        <taxon>Euteleostomi</taxon>
        <taxon>Actinopterygii</taxon>
        <taxon>Neopterygii</taxon>
        <taxon>Teleostei</taxon>
        <taxon>Neoteleostei</taxon>
        <taxon>Acanthomorphata</taxon>
        <taxon>Ovalentaria</taxon>
        <taxon>Atherinomorphae</taxon>
        <taxon>Cyprinodontiformes</taxon>
        <taxon>Goodeidae</taxon>
        <taxon>Ataeniobius</taxon>
    </lineage>
</organism>
<feature type="compositionally biased region" description="Basic residues" evidence="1">
    <location>
        <begin position="46"/>
        <end position="55"/>
    </location>
</feature>
<proteinExistence type="predicted"/>
<gene>
    <name evidence="2" type="ORF">ATANTOWER_017629</name>
</gene>
<dbReference type="EMBL" id="JAHUTI010052815">
    <property type="protein sequence ID" value="MED6249658.1"/>
    <property type="molecule type" value="Genomic_DNA"/>
</dbReference>
<sequence>MIEQKLFSSLSAFNPQQTSPGPPGFIKHSRFEGMRRQQLPNSISRRSLRLHRRSKPYFTKPPKDDRRKREKEDYSTGRKIPHRYIKNSMALRDCSRGKFAPRCSIFILFQKSRHLRKILNQLFVFN</sequence>
<name>A0ABU7BJ82_9TELE</name>
<reference evidence="2 3" key="1">
    <citation type="submission" date="2021-07" db="EMBL/GenBank/DDBJ databases">
        <authorList>
            <person name="Palmer J.M."/>
        </authorList>
    </citation>
    <scope>NUCLEOTIDE SEQUENCE [LARGE SCALE GENOMIC DNA]</scope>
    <source>
        <strain evidence="2 3">AT_MEX2019</strain>
        <tissue evidence="2">Muscle</tissue>
    </source>
</reference>
<evidence type="ECO:0008006" key="4">
    <source>
        <dbReference type="Google" id="ProtNLM"/>
    </source>
</evidence>
<evidence type="ECO:0000256" key="1">
    <source>
        <dbReference type="SAM" id="MobiDB-lite"/>
    </source>
</evidence>
<feature type="compositionally biased region" description="Polar residues" evidence="1">
    <location>
        <begin position="7"/>
        <end position="19"/>
    </location>
</feature>
<feature type="region of interest" description="Disordered" evidence="1">
    <location>
        <begin position="7"/>
        <end position="79"/>
    </location>
</feature>
<feature type="compositionally biased region" description="Basic and acidic residues" evidence="1">
    <location>
        <begin position="61"/>
        <end position="76"/>
    </location>
</feature>
<keyword evidence="3" id="KW-1185">Reference proteome</keyword>
<evidence type="ECO:0000313" key="2">
    <source>
        <dbReference type="EMBL" id="MED6249658.1"/>
    </source>
</evidence>
<evidence type="ECO:0000313" key="3">
    <source>
        <dbReference type="Proteomes" id="UP001345963"/>
    </source>
</evidence>